<feature type="compositionally biased region" description="Polar residues" evidence="18">
    <location>
        <begin position="1981"/>
        <end position="1994"/>
    </location>
</feature>
<dbReference type="GO" id="GO:0005694">
    <property type="term" value="C:chromosome"/>
    <property type="evidence" value="ECO:0007669"/>
    <property type="project" value="UniProtKB-SubCell"/>
</dbReference>
<dbReference type="PROSITE" id="PS50280">
    <property type="entry name" value="SET"/>
    <property type="match status" value="1"/>
</dbReference>
<feature type="compositionally biased region" description="Low complexity" evidence="18">
    <location>
        <begin position="946"/>
        <end position="957"/>
    </location>
</feature>
<feature type="region of interest" description="Disordered" evidence="18">
    <location>
        <begin position="1819"/>
        <end position="1879"/>
    </location>
</feature>
<dbReference type="Gene3D" id="2.170.270.10">
    <property type="entry name" value="SET domain"/>
    <property type="match status" value="1"/>
</dbReference>
<comment type="catalytic activity">
    <reaction evidence="16">
        <text>N(6),N(6)-dimethyl-L-lysyl(20)-[histone H4] + S-adenosyl-L-methionine = N(6),N(6),N(6)-trimethyl-L-lysyl(20)-[histone H4] + S-adenosyl-L-homocysteine + H(+)</text>
        <dbReference type="Rhea" id="RHEA:61992"/>
        <dbReference type="Rhea" id="RHEA-COMP:15556"/>
        <dbReference type="Rhea" id="RHEA-COMP:15998"/>
        <dbReference type="ChEBI" id="CHEBI:15378"/>
        <dbReference type="ChEBI" id="CHEBI:57856"/>
        <dbReference type="ChEBI" id="CHEBI:59789"/>
        <dbReference type="ChEBI" id="CHEBI:61961"/>
        <dbReference type="ChEBI" id="CHEBI:61976"/>
    </reaction>
    <physiologicalReaction direction="left-to-right" evidence="16">
        <dbReference type="Rhea" id="RHEA:61993"/>
    </physiologicalReaction>
</comment>
<dbReference type="InterPro" id="IPR046341">
    <property type="entry name" value="SET_dom_sf"/>
</dbReference>
<evidence type="ECO:0000256" key="6">
    <source>
        <dbReference type="ARBA" id="ARBA00022491"/>
    </source>
</evidence>
<feature type="region of interest" description="Disordered" evidence="18">
    <location>
        <begin position="1548"/>
        <end position="1582"/>
    </location>
</feature>
<dbReference type="EC" id="2.1.1.361" evidence="3"/>
<dbReference type="FunFam" id="2.170.270.10:FF:000006">
    <property type="entry name" value="Histone-lysine N-methyltransferase"/>
    <property type="match status" value="1"/>
</dbReference>
<dbReference type="FunFam" id="1.10.10.1700:FF:000001">
    <property type="entry name" value="Histone-lysine N-methyltransferase"/>
    <property type="match status" value="1"/>
</dbReference>
<dbReference type="EC" id="2.1.1.362" evidence="4"/>
<feature type="compositionally biased region" description="Polar residues" evidence="18">
    <location>
        <begin position="311"/>
        <end position="332"/>
    </location>
</feature>
<feature type="region of interest" description="Disordered" evidence="18">
    <location>
        <begin position="1935"/>
        <end position="1955"/>
    </location>
</feature>
<dbReference type="InterPro" id="IPR001214">
    <property type="entry name" value="SET_dom"/>
</dbReference>
<feature type="region of interest" description="Disordered" evidence="18">
    <location>
        <begin position="296"/>
        <end position="350"/>
    </location>
</feature>
<feature type="region of interest" description="Disordered" evidence="18">
    <location>
        <begin position="2091"/>
        <end position="2122"/>
    </location>
</feature>
<dbReference type="PANTHER" id="PTHR12977:SF4">
    <property type="entry name" value="HISTONE-LYSINE N-METHYLTRANSFERASE KMT5B"/>
    <property type="match status" value="1"/>
</dbReference>
<proteinExistence type="predicted"/>
<dbReference type="GO" id="GO:0032259">
    <property type="term" value="P:methylation"/>
    <property type="evidence" value="ECO:0007669"/>
    <property type="project" value="UniProtKB-KW"/>
</dbReference>
<dbReference type="InterPro" id="IPR025790">
    <property type="entry name" value="Suv4-20_animal"/>
</dbReference>
<dbReference type="GO" id="GO:0140944">
    <property type="term" value="F:histone H4K20 monomethyltransferase activity"/>
    <property type="evidence" value="ECO:0007669"/>
    <property type="project" value="UniProtKB-EC"/>
</dbReference>
<name>A0A8J4TDA3_CLAMG</name>
<evidence type="ECO:0000256" key="14">
    <source>
        <dbReference type="ARBA" id="ARBA00031786"/>
    </source>
</evidence>
<keyword evidence="6" id="KW-0678">Repressor</keyword>
<evidence type="ECO:0000313" key="20">
    <source>
        <dbReference type="EMBL" id="KAF5889084.1"/>
    </source>
</evidence>
<dbReference type="GO" id="GO:0005634">
    <property type="term" value="C:nucleus"/>
    <property type="evidence" value="ECO:0007669"/>
    <property type="project" value="UniProtKB-SubCell"/>
</dbReference>
<keyword evidence="7" id="KW-0489">Methyltransferase</keyword>
<dbReference type="Proteomes" id="UP000727407">
    <property type="component" value="Unassembled WGS sequence"/>
</dbReference>
<sequence>MPTCSVSGTELVTACGWWANMEGSYRMSVRELCETDDLATSLVLDPLLGFSTHKMNISPLPEIRRWSYLRETLLRFKRTRDFQATFDALLEGEWTSEYFRDLGSHRQELLRQHMYRYLTAFLLDSGVQIESCDRYSSEINGAKITATRNWSVGERVEVLQGCIAELSPADSAVLRTGVNDFSVMYSTRKQCAQLWLGPAAFINHDCRPNCKFVPGDKNGACVKVVRPISPGEEITCYYGDSFFGEDNEMCECCTCERRGKGFFRHRLTALQEWEGSNDPLGQKYRFRETDLRLNREKGNSTPSPFLPVSNPACSVKNSQQTKKNAPALSSRTTKTKRWKREERAKQTEKTRHNHIISSHFNLKDLSVCLYSHSVDFLLSCKDPTGKERAFLQRIESVRPKLETRDSNTILSPSPGDVELIGQEESRYDVSSHTDELNLKPFTLTSVSGSCAKNPASGEGHETETTAFRVVHQMAISSRTRNMLRTRLRCSGAFDRGKLSSLNKKSVKLICRTSKLRAGAKRHGRCRRGAVRKGVPHKSCLNKTRRETNAESSAGITEEKWRSFGDSHKATADSEKRISVSYAAREGDSSSPIASEISGELQKKHIPSVVSGTIDVNTSSAPLSSPRPPPHTSTSPASSSSLSSGLTRYVQVSLVRVAFPAERADQGKTDSSGESADPMPPAAVEKQSSKCRRSKGFSRVGLKKGVREMYFTPSADSFLKVTCDIESSGNAEEQPVAVAVHNGSKRNIDGQVMEGQKESSFNIQRDNEVCDSVCVEKSLVDDNEVVNNLRKRGQVLKGQTKQSEAGTAEEKDEDKHKGKQGEEVTEQKQDRVQKKADLLHFGSKTVVIKEARVLLSDILKNLSSDLVSQGLEGKVYHHVVKNSLKPFESESIKNLSSLKNSPKLNYEQLKKIPASVRETHITQRSAEISEDHQGAKVSKKKDPETIPLSSESLSPLKPSLDHNSQSSIPLKKRVFRESLETDPDQDASVTTTTTETPCPSKSQETRPESLLPPGNEVVDNGAQKLALQSSSSFKDEGLGSRRGRLCKSIMTRRPPLRKCLQTAQAVPAQGPNRIFRDRGTTASLLASKTPEIRVNMNRKCKLKSDLGTRVSECVDTGKEINENVRKAGQNLAEEMEENSKADGDVLSASESSVNTEDEQNLNFRIRLKRKRGKEWEMESEFKGESMVAATQNAEARADGLDPFKAILDSVAILNLEMERIRGHGEADKSVGLEQATKAVQDVLEHCQKESTFKSRKRHKKISGANINTEKHAKGQEASVQGKTLLPELPEVLEQRQFVRHLKVEADNIDIKPLPLLRLRRRAEGRWEVDGEEGQKQDGNMALGNPVLRDSRILSCFFPERMPTGEMAFSRVKEENLSPCQHQTSASKCDRIRELSKGAATSEPSLLSLSPLSLNSPYQEGLAEIAPGTRVKETLPTERVENLESTELGEVCLSHNLLQINKSLSKLQAMSQQQPSCAPVNVSATTSCQIQSKPLSPPTSPFTTECTFSNYSEDILDFQCLNLDGYDQAHAQSSLQNTLTDYCSGEPHNTGSFSSPFSQSPADGWNPETPYLGSPSPGSSFSTPEDLSFPDLGLTRYDTPSFNNEFSSKDKAFCSAMLGSAAVRESDRNMIFSDSMSGKRNVILQSKEDSAAPLICVADKTNLGSQRDLIIFNASSNPKQNVLPAACAQSQDKIHFLDSLRNLSTQSDFSKIQSKDKRNETLNFVSMTNKSQPTVLSQSVPGLYSAALQSNPVKPFHSLHTGSRTTSCSELPGPLNLGNTVFRGCEKKSVFQNFNNLVKIEGGAYGQNVCKGSSVGDSKFSLKSHGSKSELSDPVPGPSSLRHHKDLSSECSQSAYLRYPETSRRDTKTVPPNKGLSKAHPQSDRVYPVYFLSSSKTTTHAIKGVPGEKPQNIRVENAVNPNIPSTFFHNTQNHSILNSKNLRPDKPHAVVAPSQSSQLSVPLDRNQLCFSHCDPLDASFSSTLSPAVSQQGSPQVSYRDPVGQDAPAPKPQAAHPSYVVNFTGDHSVTLNYNDGGECLNYSSSVPTNYTYHCLMEPSGTQGRLIVEPCGPSTIAHSPSMGSFVGSKGLAETRKDSQQHGPSGCHPVISHHFPSSHSQSASLTDRKPKRLRLVVTDDLKRFLINSNEVKQRPLVGDLYN</sequence>
<evidence type="ECO:0000256" key="3">
    <source>
        <dbReference type="ARBA" id="ARBA00012187"/>
    </source>
</evidence>
<feature type="compositionally biased region" description="Basic and acidic residues" evidence="18">
    <location>
        <begin position="923"/>
        <end position="943"/>
    </location>
</feature>
<evidence type="ECO:0000256" key="2">
    <source>
        <dbReference type="ARBA" id="ARBA00004286"/>
    </source>
</evidence>
<dbReference type="Gene3D" id="1.10.10.1700">
    <property type="entry name" value="Histone-lysine N-methyltransferase"/>
    <property type="match status" value="1"/>
</dbReference>
<keyword evidence="21" id="KW-1185">Reference proteome</keyword>
<evidence type="ECO:0000256" key="1">
    <source>
        <dbReference type="ARBA" id="ARBA00004123"/>
    </source>
</evidence>
<evidence type="ECO:0000256" key="16">
    <source>
        <dbReference type="ARBA" id="ARBA00048602"/>
    </source>
</evidence>
<keyword evidence="11" id="KW-0805">Transcription regulation</keyword>
<dbReference type="SUPFAM" id="SSF82199">
    <property type="entry name" value="SET domain"/>
    <property type="match status" value="1"/>
</dbReference>
<evidence type="ECO:0000259" key="19">
    <source>
        <dbReference type="PROSITE" id="PS50280"/>
    </source>
</evidence>
<reference evidence="20" key="1">
    <citation type="submission" date="2020-07" db="EMBL/GenBank/DDBJ databases">
        <title>Clarias magur genome sequencing, assembly and annotation.</title>
        <authorList>
            <person name="Kushwaha B."/>
            <person name="Kumar R."/>
            <person name="Das P."/>
            <person name="Joshi C.G."/>
            <person name="Kumar D."/>
            <person name="Nagpure N.S."/>
            <person name="Pandey M."/>
            <person name="Agarwal S."/>
            <person name="Srivastava S."/>
            <person name="Singh M."/>
            <person name="Sahoo L."/>
            <person name="Jayasankar P."/>
            <person name="Meher P.K."/>
            <person name="Koringa P.G."/>
            <person name="Iquebal M.A."/>
            <person name="Das S.P."/>
            <person name="Bit A."/>
            <person name="Patnaik S."/>
            <person name="Patel N."/>
            <person name="Shah T.M."/>
            <person name="Hinsu A."/>
            <person name="Jena J.K."/>
        </authorList>
    </citation>
    <scope>NUCLEOTIDE SEQUENCE</scope>
    <source>
        <strain evidence="20">CIFAMagur01</strain>
        <tissue evidence="20">Testis</tissue>
    </source>
</reference>
<dbReference type="PANTHER" id="PTHR12977">
    <property type="entry name" value="SUPPRESSOR OF VARIEGATION 4-20-RELATED"/>
    <property type="match status" value="1"/>
</dbReference>
<feature type="region of interest" description="Disordered" evidence="18">
    <location>
        <begin position="660"/>
        <end position="691"/>
    </location>
</feature>
<evidence type="ECO:0000256" key="8">
    <source>
        <dbReference type="ARBA" id="ARBA00022679"/>
    </source>
</evidence>
<feature type="region of interest" description="Disordered" evidence="18">
    <location>
        <begin position="1981"/>
        <end position="2013"/>
    </location>
</feature>
<accession>A0A8J4TDA3</accession>
<feature type="compositionally biased region" description="Polar residues" evidence="18">
    <location>
        <begin position="2110"/>
        <end position="2120"/>
    </location>
</feature>
<keyword evidence="13" id="KW-0539">Nucleus</keyword>
<feature type="region of interest" description="Disordered" evidence="18">
    <location>
        <begin position="613"/>
        <end position="641"/>
    </location>
</feature>
<dbReference type="Pfam" id="PF00856">
    <property type="entry name" value="SET"/>
    <property type="match status" value="1"/>
</dbReference>
<keyword evidence="9" id="KW-0949">S-adenosyl-L-methionine</keyword>
<evidence type="ECO:0000256" key="15">
    <source>
        <dbReference type="ARBA" id="ARBA00031835"/>
    </source>
</evidence>
<keyword evidence="5" id="KW-0158">Chromosome</keyword>
<evidence type="ECO:0000256" key="13">
    <source>
        <dbReference type="ARBA" id="ARBA00023242"/>
    </source>
</evidence>
<dbReference type="PROSITE" id="PS51570">
    <property type="entry name" value="SAM_MT43_SUVAR420_2"/>
    <property type="match status" value="1"/>
</dbReference>
<dbReference type="EMBL" id="QNUK01000866">
    <property type="protein sequence ID" value="KAF5889084.1"/>
    <property type="molecule type" value="Genomic_DNA"/>
</dbReference>
<dbReference type="OrthoDB" id="6627536at2759"/>
<dbReference type="InterPro" id="IPR041938">
    <property type="entry name" value="Hist-Lys_N-MTase_N"/>
</dbReference>
<organism evidence="20 21">
    <name type="scientific">Clarias magur</name>
    <name type="common">Asian catfish</name>
    <name type="synonym">Macropteronotus magur</name>
    <dbReference type="NCBI Taxonomy" id="1594786"/>
    <lineage>
        <taxon>Eukaryota</taxon>
        <taxon>Metazoa</taxon>
        <taxon>Chordata</taxon>
        <taxon>Craniata</taxon>
        <taxon>Vertebrata</taxon>
        <taxon>Euteleostomi</taxon>
        <taxon>Actinopterygii</taxon>
        <taxon>Neopterygii</taxon>
        <taxon>Teleostei</taxon>
        <taxon>Ostariophysi</taxon>
        <taxon>Siluriformes</taxon>
        <taxon>Clariidae</taxon>
        <taxon>Clarias</taxon>
    </lineage>
</organism>
<evidence type="ECO:0000256" key="4">
    <source>
        <dbReference type="ARBA" id="ARBA00012188"/>
    </source>
</evidence>
<feature type="compositionally biased region" description="Low complexity" evidence="18">
    <location>
        <begin position="1571"/>
        <end position="1580"/>
    </location>
</feature>
<feature type="compositionally biased region" description="Low complexity" evidence="18">
    <location>
        <begin position="631"/>
        <end position="641"/>
    </location>
</feature>
<feature type="region of interest" description="Disordered" evidence="18">
    <location>
        <begin position="794"/>
        <end position="831"/>
    </location>
</feature>
<evidence type="ECO:0000313" key="21">
    <source>
        <dbReference type="Proteomes" id="UP000727407"/>
    </source>
</evidence>
<comment type="catalytic activity">
    <reaction evidence="17">
        <text>N(6)-methyl-L-lysyl(20)-[histone H4] + S-adenosyl-L-methionine = N(6),N(6)-dimethyl-L-lysyl(20)-[histone H4] + S-adenosyl-L-homocysteine + H(+)</text>
        <dbReference type="Rhea" id="RHEA:60348"/>
        <dbReference type="Rhea" id="RHEA-COMP:15555"/>
        <dbReference type="Rhea" id="RHEA-COMP:15556"/>
        <dbReference type="ChEBI" id="CHEBI:15378"/>
        <dbReference type="ChEBI" id="CHEBI:57856"/>
        <dbReference type="ChEBI" id="CHEBI:59789"/>
        <dbReference type="ChEBI" id="CHEBI:61929"/>
        <dbReference type="ChEBI" id="CHEBI:61976"/>
        <dbReference type="EC" id="2.1.1.362"/>
    </reaction>
    <physiologicalReaction direction="left-to-right" evidence="17">
        <dbReference type="Rhea" id="RHEA:60349"/>
    </physiologicalReaction>
</comment>
<feature type="compositionally biased region" description="Basic and acidic residues" evidence="18">
    <location>
        <begin position="812"/>
        <end position="831"/>
    </location>
</feature>
<evidence type="ECO:0000256" key="18">
    <source>
        <dbReference type="SAM" id="MobiDB-lite"/>
    </source>
</evidence>
<keyword evidence="12" id="KW-0804">Transcription</keyword>
<evidence type="ECO:0000256" key="12">
    <source>
        <dbReference type="ARBA" id="ARBA00023163"/>
    </source>
</evidence>
<protein>
    <recommendedName>
        <fullName evidence="14">[histone H4]-N-methyl-L-lysine20 N-methyltransferase KMT5B</fullName>
        <ecNumber evidence="3">2.1.1.361</ecNumber>
        <ecNumber evidence="4">2.1.1.362</ecNumber>
    </recommendedName>
    <alternativeName>
        <fullName evidence="15">[histone H4]-lysine20 N-methyltransferase KMT5B</fullName>
    </alternativeName>
</protein>
<evidence type="ECO:0000256" key="10">
    <source>
        <dbReference type="ARBA" id="ARBA00022853"/>
    </source>
</evidence>
<keyword evidence="10" id="KW-0156">Chromatin regulator</keyword>
<evidence type="ECO:0000256" key="11">
    <source>
        <dbReference type="ARBA" id="ARBA00023015"/>
    </source>
</evidence>
<feature type="compositionally biased region" description="Basic and acidic residues" evidence="18">
    <location>
        <begin position="339"/>
        <end position="350"/>
    </location>
</feature>
<evidence type="ECO:0000256" key="17">
    <source>
        <dbReference type="ARBA" id="ARBA00048710"/>
    </source>
</evidence>
<dbReference type="GO" id="GO:0140941">
    <property type="term" value="F:histone H4K20me methyltransferase activity"/>
    <property type="evidence" value="ECO:0007669"/>
    <property type="project" value="UniProtKB-EC"/>
</dbReference>
<feature type="domain" description="SET" evidence="19">
    <location>
        <begin position="130"/>
        <end position="239"/>
    </location>
</feature>
<dbReference type="SMART" id="SM00317">
    <property type="entry name" value="SET"/>
    <property type="match status" value="1"/>
</dbReference>
<comment type="caution">
    <text evidence="20">The sequence shown here is derived from an EMBL/GenBank/DDBJ whole genome shotgun (WGS) entry which is preliminary data.</text>
</comment>
<dbReference type="InterPro" id="IPR039977">
    <property type="entry name" value="Suv4-20/Set9"/>
</dbReference>
<feature type="region of interest" description="Disordered" evidence="18">
    <location>
        <begin position="923"/>
        <end position="1017"/>
    </location>
</feature>
<evidence type="ECO:0000256" key="5">
    <source>
        <dbReference type="ARBA" id="ARBA00022454"/>
    </source>
</evidence>
<evidence type="ECO:0000256" key="9">
    <source>
        <dbReference type="ARBA" id="ARBA00022691"/>
    </source>
</evidence>
<feature type="compositionally biased region" description="Polar residues" evidence="18">
    <location>
        <begin position="1548"/>
        <end position="1559"/>
    </location>
</feature>
<comment type="subcellular location">
    <subcellularLocation>
        <location evidence="2">Chromosome</location>
    </subcellularLocation>
    <subcellularLocation>
        <location evidence="1">Nucleus</location>
    </subcellularLocation>
</comment>
<evidence type="ECO:0000256" key="7">
    <source>
        <dbReference type="ARBA" id="ARBA00022603"/>
    </source>
</evidence>
<gene>
    <name evidence="20" type="ORF">DAT39_021216</name>
</gene>
<keyword evidence="8" id="KW-0808">Transferase</keyword>